<dbReference type="OrthoDB" id="9803573at2"/>
<comment type="caution">
    <text evidence="11">The sequence shown here is derived from an EMBL/GenBank/DDBJ whole genome shotgun (WGS) entry which is preliminary data.</text>
</comment>
<keyword evidence="5" id="KW-0028">Amino-acid biosynthesis</keyword>
<dbReference type="InterPro" id="IPR013785">
    <property type="entry name" value="Aldolase_TIM"/>
</dbReference>
<dbReference type="PANTHER" id="PTHR10277">
    <property type="entry name" value="HOMOCITRATE SYNTHASE-RELATED"/>
    <property type="match status" value="1"/>
</dbReference>
<dbReference type="EMBL" id="VTPU01000002">
    <property type="protein sequence ID" value="TZG40901.1"/>
    <property type="molecule type" value="Genomic_DNA"/>
</dbReference>
<dbReference type="GO" id="GO:0003852">
    <property type="term" value="F:2-isopropylmalate synthase activity"/>
    <property type="evidence" value="ECO:0007669"/>
    <property type="project" value="UniProtKB-EC"/>
</dbReference>
<dbReference type="Pfam" id="PF00682">
    <property type="entry name" value="HMGL-like"/>
    <property type="match status" value="1"/>
</dbReference>
<evidence type="ECO:0000256" key="1">
    <source>
        <dbReference type="ARBA" id="ARBA00004689"/>
    </source>
</evidence>
<accession>A0A5D9DDP3</accession>
<comment type="similarity">
    <text evidence="2">Belongs to the alpha-IPM synthase/homocitrate synthase family. LeuA type 1 subfamily.</text>
</comment>
<organism evidence="11 12">
    <name type="scientific">Halomonas eurihalina</name>
    <dbReference type="NCBI Taxonomy" id="42566"/>
    <lineage>
        <taxon>Bacteria</taxon>
        <taxon>Pseudomonadati</taxon>
        <taxon>Pseudomonadota</taxon>
        <taxon>Gammaproteobacteria</taxon>
        <taxon>Oceanospirillales</taxon>
        <taxon>Halomonadaceae</taxon>
        <taxon>Halomonas</taxon>
    </lineage>
</organism>
<evidence type="ECO:0000259" key="10">
    <source>
        <dbReference type="PROSITE" id="PS50991"/>
    </source>
</evidence>
<feature type="domain" description="Pyruvate carboxyltransferase" evidence="10">
    <location>
        <begin position="9"/>
        <end position="266"/>
    </location>
</feature>
<evidence type="ECO:0000256" key="4">
    <source>
        <dbReference type="ARBA" id="ARBA00022430"/>
    </source>
</evidence>
<comment type="function">
    <text evidence="9">Catalyzes the condensation of the acetyl group of acetyl-CoA with 3-methyl-2-oxobutanoate (2-ketoisovalerate) to form 3-carboxy-3-hydroxy-4-methylpentanoate (2-isopropylmalate).</text>
</comment>
<keyword evidence="8" id="KW-0100">Branched-chain amino acid biosynthesis</keyword>
<keyword evidence="12" id="KW-1185">Reference proteome</keyword>
<evidence type="ECO:0000313" key="12">
    <source>
        <dbReference type="Proteomes" id="UP000324260"/>
    </source>
</evidence>
<dbReference type="AlphaFoldDB" id="A0A5D9DDP3"/>
<comment type="pathway">
    <text evidence="1">Amino-acid biosynthesis; L-leucine biosynthesis; L-leucine from 3-methyl-2-oxobutanoate: step 1/4.</text>
</comment>
<dbReference type="Gene3D" id="3.20.20.70">
    <property type="entry name" value="Aldolase class I"/>
    <property type="match status" value="1"/>
</dbReference>
<dbReference type="Proteomes" id="UP000324260">
    <property type="component" value="Unassembled WGS sequence"/>
</dbReference>
<dbReference type="InterPro" id="IPR000891">
    <property type="entry name" value="PYR_CT"/>
</dbReference>
<dbReference type="GO" id="GO:0009098">
    <property type="term" value="P:L-leucine biosynthetic process"/>
    <property type="evidence" value="ECO:0007669"/>
    <property type="project" value="UniProtKB-KW"/>
</dbReference>
<dbReference type="GO" id="GO:0005829">
    <property type="term" value="C:cytosol"/>
    <property type="evidence" value="ECO:0007669"/>
    <property type="project" value="TreeGrafter"/>
</dbReference>
<keyword evidence="7" id="KW-0464">Manganese</keyword>
<evidence type="ECO:0000256" key="9">
    <source>
        <dbReference type="ARBA" id="ARBA00037629"/>
    </source>
</evidence>
<reference evidence="11 12" key="1">
    <citation type="submission" date="2019-08" db="EMBL/GenBank/DDBJ databases">
        <title>Draft Genome Sequence of Halomonas eurihalina Isolated from Preserved Hide-surface.</title>
        <authorList>
            <person name="Hussain S.A."/>
            <person name="Xu A."/>
            <person name="Sarker M."/>
            <person name="Sommers C."/>
        </authorList>
    </citation>
    <scope>NUCLEOTIDE SEQUENCE [LARGE SCALE GENOMIC DNA]</scope>
    <source>
        <strain evidence="11 12">MS1</strain>
    </source>
</reference>
<dbReference type="CDD" id="cd03174">
    <property type="entry name" value="DRE_TIM_metallolyase"/>
    <property type="match status" value="1"/>
</dbReference>
<sequence length="323" mass="35113">MPFAKTSTPRLIDATLREGLQAPNANFALSDIIETAHFLAQAGSDMLEVGHPLISNKAMHHVRAVADLGLNLPLLSHARAKPADIYAVAHSGADWVGIFIGVNEISQSARLNQRSFEEILRLTNKSVSLARELGLKVRFTVEDASRTNEEKLHTSFATALAAGANRLCYADSVGVCEPQQVVTTFRKLVQLFPQTDLEGHFHNDRGLAIANALAAIDGGASWISVSVNGLGERCGITDHGVLAANLSHRGTRPISNTQGITFTTLAQRISQLSSQPLPKCYPVFGDYAFTHTARLHVLAVKRNHSSYEWMSPDTFGRCHKTMP</sequence>
<name>A0A5D9DDP3_HALER</name>
<dbReference type="RefSeq" id="WP_149320875.1">
    <property type="nucleotide sequence ID" value="NZ_JARWAH010000002.1"/>
</dbReference>
<keyword evidence="4" id="KW-0432">Leucine biosynthesis</keyword>
<dbReference type="EC" id="2.3.3.13" evidence="3"/>
<evidence type="ECO:0000256" key="5">
    <source>
        <dbReference type="ARBA" id="ARBA00022605"/>
    </source>
</evidence>
<evidence type="ECO:0000256" key="3">
    <source>
        <dbReference type="ARBA" id="ARBA00012973"/>
    </source>
</evidence>
<dbReference type="InterPro" id="IPR050073">
    <property type="entry name" value="2-IPM_HCS-like"/>
</dbReference>
<evidence type="ECO:0000256" key="2">
    <source>
        <dbReference type="ARBA" id="ARBA00009396"/>
    </source>
</evidence>
<dbReference type="SUPFAM" id="SSF51569">
    <property type="entry name" value="Aldolase"/>
    <property type="match status" value="1"/>
</dbReference>
<keyword evidence="6" id="KW-0808">Transferase</keyword>
<proteinExistence type="inferred from homology"/>
<gene>
    <name evidence="11" type="ORF">FZZ93_03090</name>
</gene>
<evidence type="ECO:0000256" key="7">
    <source>
        <dbReference type="ARBA" id="ARBA00023211"/>
    </source>
</evidence>
<evidence type="ECO:0000313" key="11">
    <source>
        <dbReference type="EMBL" id="TZG40901.1"/>
    </source>
</evidence>
<dbReference type="PROSITE" id="PS50991">
    <property type="entry name" value="PYR_CT"/>
    <property type="match status" value="1"/>
</dbReference>
<dbReference type="PANTHER" id="PTHR10277:SF9">
    <property type="entry name" value="2-ISOPROPYLMALATE SYNTHASE 1, CHLOROPLASTIC-RELATED"/>
    <property type="match status" value="1"/>
</dbReference>
<dbReference type="InterPro" id="IPR054691">
    <property type="entry name" value="LeuA/HCS_post-cat"/>
</dbReference>
<evidence type="ECO:0000256" key="6">
    <source>
        <dbReference type="ARBA" id="ARBA00022679"/>
    </source>
</evidence>
<evidence type="ECO:0000256" key="8">
    <source>
        <dbReference type="ARBA" id="ARBA00023304"/>
    </source>
</evidence>
<dbReference type="Gene3D" id="4.10.430.20">
    <property type="match status" value="1"/>
</dbReference>
<dbReference type="InterPro" id="IPR002034">
    <property type="entry name" value="AIPM/Hcit_synth_CS"/>
</dbReference>
<protein>
    <recommendedName>
        <fullName evidence="3">2-isopropylmalate synthase</fullName>
        <ecNumber evidence="3">2.3.3.13</ecNumber>
    </recommendedName>
</protein>
<dbReference type="Pfam" id="PF22617">
    <property type="entry name" value="HCS_D2"/>
    <property type="match status" value="1"/>
</dbReference>
<dbReference type="PROSITE" id="PS00816">
    <property type="entry name" value="AIPM_HOMOCIT_SYNTH_2"/>
    <property type="match status" value="1"/>
</dbReference>